<accession>A0ABD3EH92</accession>
<proteinExistence type="predicted"/>
<dbReference type="PANTHER" id="PTHR46033:SF17">
    <property type="entry name" value="AMINOTRANSFERASE-LIKE PLANT MOBILE DOMAIN-CONTAINING PROTEIN"/>
    <property type="match status" value="1"/>
</dbReference>
<dbReference type="PANTHER" id="PTHR46033">
    <property type="entry name" value="PROTEIN MAIN-LIKE 2"/>
    <property type="match status" value="1"/>
</dbReference>
<feature type="region of interest" description="Disordered" evidence="1">
    <location>
        <begin position="350"/>
        <end position="372"/>
    </location>
</feature>
<evidence type="ECO:0000313" key="3">
    <source>
        <dbReference type="EMBL" id="KAL3653783.1"/>
    </source>
</evidence>
<sequence length="372" mass="42254">MAGKVRTIGKIYSSLDGDFKSFLHSSCLRSFFRILDIEDSDMLMPLMGITLEDILFLTGLPIYGRPIISTFEKSRDLDAFSRVLGLETEKGKGVSTSVLISYIQDRKKDNTKRTIALILLLIHSFITPSTNGQRVPTTYVQFLENLENVDGYAWGAALLSFLHCGIEKKENGGKAKYGNLWVVLSFFLIRIPKLRDAIGIELNLEDGEVPLMSMIVSKVKPISHDHKKNYKNVRVILDNLSDTDICWMPYNDLILPSPLRTQLRYRALLSPLFCNNFVVYHRPHLVAEQFGESGDQDLTPVGWKYKLVIVKENRGPEKRNYEVFYAKELAIWRDAQLAIFPEPIVNPARESSSTVHQDSPELAHLSHHACPE</sequence>
<organism evidence="3 4">
    <name type="scientific">Castilleja foliolosa</name>
    <dbReference type="NCBI Taxonomy" id="1961234"/>
    <lineage>
        <taxon>Eukaryota</taxon>
        <taxon>Viridiplantae</taxon>
        <taxon>Streptophyta</taxon>
        <taxon>Embryophyta</taxon>
        <taxon>Tracheophyta</taxon>
        <taxon>Spermatophyta</taxon>
        <taxon>Magnoliopsida</taxon>
        <taxon>eudicotyledons</taxon>
        <taxon>Gunneridae</taxon>
        <taxon>Pentapetalae</taxon>
        <taxon>asterids</taxon>
        <taxon>lamiids</taxon>
        <taxon>Lamiales</taxon>
        <taxon>Orobanchaceae</taxon>
        <taxon>Pedicularideae</taxon>
        <taxon>Castillejinae</taxon>
        <taxon>Castilleja</taxon>
    </lineage>
</organism>
<keyword evidence="4" id="KW-1185">Reference proteome</keyword>
<dbReference type="InterPro" id="IPR019557">
    <property type="entry name" value="AminoTfrase-like_pln_mobile"/>
</dbReference>
<dbReference type="EMBL" id="JAVIJP010000005">
    <property type="protein sequence ID" value="KAL3653783.1"/>
    <property type="molecule type" value="Genomic_DNA"/>
</dbReference>
<evidence type="ECO:0000259" key="2">
    <source>
        <dbReference type="Pfam" id="PF10536"/>
    </source>
</evidence>
<dbReference type="Pfam" id="PF10536">
    <property type="entry name" value="PMD"/>
    <property type="match status" value="1"/>
</dbReference>
<comment type="caution">
    <text evidence="3">The sequence shown here is derived from an EMBL/GenBank/DDBJ whole genome shotgun (WGS) entry which is preliminary data.</text>
</comment>
<name>A0ABD3EH92_9LAMI</name>
<protein>
    <recommendedName>
        <fullName evidence="2">Aminotransferase-like plant mobile domain-containing protein</fullName>
    </recommendedName>
</protein>
<gene>
    <name evidence="3" type="ORF">CASFOL_003464</name>
</gene>
<evidence type="ECO:0000256" key="1">
    <source>
        <dbReference type="SAM" id="MobiDB-lite"/>
    </source>
</evidence>
<dbReference type="Proteomes" id="UP001632038">
    <property type="component" value="Unassembled WGS sequence"/>
</dbReference>
<evidence type="ECO:0000313" key="4">
    <source>
        <dbReference type="Proteomes" id="UP001632038"/>
    </source>
</evidence>
<feature type="domain" description="Aminotransferase-like plant mobile" evidence="2">
    <location>
        <begin position="47"/>
        <end position="293"/>
    </location>
</feature>
<dbReference type="InterPro" id="IPR044824">
    <property type="entry name" value="MAIN-like"/>
</dbReference>
<reference evidence="4" key="1">
    <citation type="journal article" date="2024" name="IScience">
        <title>Strigolactones Initiate the Formation of Haustorium-like Structures in Castilleja.</title>
        <authorList>
            <person name="Buerger M."/>
            <person name="Peterson D."/>
            <person name="Chory J."/>
        </authorList>
    </citation>
    <scope>NUCLEOTIDE SEQUENCE [LARGE SCALE GENOMIC DNA]</scope>
</reference>
<dbReference type="AlphaFoldDB" id="A0ABD3EH92"/>